<dbReference type="OrthoDB" id="9800034at2"/>
<organism evidence="7 8">
    <name type="scientific">Sphingobacterium haloxyli</name>
    <dbReference type="NCBI Taxonomy" id="2100533"/>
    <lineage>
        <taxon>Bacteria</taxon>
        <taxon>Pseudomonadati</taxon>
        <taxon>Bacteroidota</taxon>
        <taxon>Sphingobacteriia</taxon>
        <taxon>Sphingobacteriales</taxon>
        <taxon>Sphingobacteriaceae</taxon>
        <taxon>Sphingobacterium</taxon>
    </lineage>
</organism>
<dbReference type="Pfam" id="PF06803">
    <property type="entry name" value="DUF1232"/>
    <property type="match status" value="1"/>
</dbReference>
<dbReference type="EMBL" id="PVBQ01000006">
    <property type="protein sequence ID" value="PRD47574.1"/>
    <property type="molecule type" value="Genomic_DNA"/>
</dbReference>
<evidence type="ECO:0000313" key="7">
    <source>
        <dbReference type="EMBL" id="PRD47574.1"/>
    </source>
</evidence>
<evidence type="ECO:0000256" key="2">
    <source>
        <dbReference type="ARBA" id="ARBA00022692"/>
    </source>
</evidence>
<evidence type="ECO:0000256" key="3">
    <source>
        <dbReference type="ARBA" id="ARBA00022989"/>
    </source>
</evidence>
<dbReference type="AlphaFoldDB" id="A0A2S9J497"/>
<reference evidence="7 8" key="1">
    <citation type="submission" date="2018-02" db="EMBL/GenBank/DDBJ databases">
        <title>The draft genome of Sphingobacterium sp. 5JN-11.</title>
        <authorList>
            <person name="Liu L."/>
            <person name="Li L."/>
            <person name="Liang L."/>
            <person name="Zhang X."/>
            <person name="Wang T."/>
        </authorList>
    </citation>
    <scope>NUCLEOTIDE SEQUENCE [LARGE SCALE GENOMIC DNA]</scope>
    <source>
        <strain evidence="7 8">5JN-11</strain>
    </source>
</reference>
<evidence type="ECO:0000256" key="1">
    <source>
        <dbReference type="ARBA" id="ARBA00004127"/>
    </source>
</evidence>
<sequence>MAELKKWIEIWSYGIRVNKFIRSMVLQKLKYLGKAVALFKVFKTYSLTEKDIADADNLTEHLSDRRAEFKLILAMANDSVKGRYKIGSLNLGIIVATIVYVISPLDTIPDVVPVLGWVDDIAIIGYALGRLKSELIKYQKWVASTEKGIDRSVNQVR</sequence>
<evidence type="ECO:0000256" key="5">
    <source>
        <dbReference type="SAM" id="Phobius"/>
    </source>
</evidence>
<feature type="domain" description="DUF1232" evidence="6">
    <location>
        <begin position="92"/>
        <end position="125"/>
    </location>
</feature>
<evidence type="ECO:0000259" key="6">
    <source>
        <dbReference type="Pfam" id="PF06803"/>
    </source>
</evidence>
<keyword evidence="2 5" id="KW-0812">Transmembrane</keyword>
<evidence type="ECO:0000256" key="4">
    <source>
        <dbReference type="ARBA" id="ARBA00023136"/>
    </source>
</evidence>
<dbReference type="GO" id="GO:0012505">
    <property type="term" value="C:endomembrane system"/>
    <property type="evidence" value="ECO:0007669"/>
    <property type="project" value="UniProtKB-SubCell"/>
</dbReference>
<dbReference type="InterPro" id="IPR010652">
    <property type="entry name" value="DUF1232"/>
</dbReference>
<name>A0A2S9J497_9SPHI</name>
<dbReference type="RefSeq" id="WP_105716797.1">
    <property type="nucleotide sequence ID" value="NZ_PVBQ01000006.1"/>
</dbReference>
<gene>
    <name evidence="7" type="ORF">C5745_09665</name>
</gene>
<proteinExistence type="predicted"/>
<accession>A0A2S9J497</accession>
<keyword evidence="3 5" id="KW-1133">Transmembrane helix</keyword>
<dbReference type="Proteomes" id="UP000239711">
    <property type="component" value="Unassembled WGS sequence"/>
</dbReference>
<evidence type="ECO:0000313" key="8">
    <source>
        <dbReference type="Proteomes" id="UP000239711"/>
    </source>
</evidence>
<feature type="transmembrane region" description="Helical" evidence="5">
    <location>
        <begin position="86"/>
        <end position="105"/>
    </location>
</feature>
<protein>
    <recommendedName>
        <fullName evidence="6">DUF1232 domain-containing protein</fullName>
    </recommendedName>
</protein>
<comment type="caution">
    <text evidence="7">The sequence shown here is derived from an EMBL/GenBank/DDBJ whole genome shotgun (WGS) entry which is preliminary data.</text>
</comment>
<keyword evidence="4 5" id="KW-0472">Membrane</keyword>
<keyword evidence="8" id="KW-1185">Reference proteome</keyword>
<comment type="subcellular location">
    <subcellularLocation>
        <location evidence="1">Endomembrane system</location>
        <topology evidence="1">Multi-pass membrane protein</topology>
    </subcellularLocation>
</comment>